<feature type="region of interest" description="Disordered" evidence="2">
    <location>
        <begin position="223"/>
        <end position="298"/>
    </location>
</feature>
<dbReference type="Proteomes" id="UP001140206">
    <property type="component" value="Chromosome 2"/>
</dbReference>
<keyword evidence="1" id="KW-0175">Coiled coil</keyword>
<sequence>MFKSARWRSEKNKIKAAFKLHFQASQVPKTGWDTLMVVLIPTDVGRPTVRSEKAGVTDGSCRWNAVYEMVKLSLDAKTGKVHDKIYQFLITAPGSNKGGILGEASINLADYAEAFKSSNATLPLKGNTGAVLHVTIQRMVGDDEGRGVSENGEMTAKPRRRTLQSQLSKFEDDDGDRARNGIDSKDGSVVTNKSPMKFASSRNLPIITDPTETSLQKSHSFDAISASDSDNNSSGRFAFTPRGRENGTMHSTSYVSPLSQIETPQKLLTSSGDWSASTDGSTSNSGEAAGSQDSEENVEKLRGEVVVLSRKVDLSELELQTLRKQIVKESRRAQELFKEISTLKEERDGFKRGCEELKRRGDGKGYNGNKWGVQGEDLWVTLEEIKRELSVERSSNSNLRLQLQKLQESNSELLLEIRDLEEMVEDKNREILCLKADTSQILAMSSDQDKDERFTLDLLAKEDGGLKVTNVLEKKIIELTSELELYKKDREDMEMQMEQLALDYEILKQENHDVTTRLEQTQLREQLRMQYDCSAHLAVISELESHVESLEREIKEQNEVFDTEMASIMDQKVEQEKRAIKAEEALTKARWSSSQTAERLQEEFKTLYTQVTSMFDSNEKLVLEARREASELRSQKMEMEEHLKKKQEDLGSVHTHYKTKIQQLLSLVDFKSKEMDELAEQLKSKTQEFQNQKKMDEARLKDLREEMIQMRTEIVRVAKEKKEEALLAEIEELKALNEEKENNVQGKIMEVEMLLNEIQLLREEASVSIEEINNEKEMNVSKLRGEIESLQTRCSQLDQSLSEMKSENETLSNLNKKMELINTTNKDAEQNDISVVYKERGYKELLKDMVSLKERNDLMEQELKDMQERYSEISLKFAEVEGERQQLVMTIRSLKNSLKN</sequence>
<proteinExistence type="predicted"/>
<protein>
    <submittedName>
        <fullName evidence="4">Myosin heavy chain-related protein</fullName>
    </submittedName>
</protein>
<feature type="coiled-coil region" evidence="1">
    <location>
        <begin position="469"/>
        <end position="567"/>
    </location>
</feature>
<keyword evidence="5" id="KW-1185">Reference proteome</keyword>
<accession>A0AAV8EU32</accession>
<reference evidence="4" key="1">
    <citation type="submission" date="2022-08" db="EMBL/GenBank/DDBJ databases">
        <authorList>
            <person name="Marques A."/>
        </authorList>
    </citation>
    <scope>NUCLEOTIDE SEQUENCE</scope>
    <source>
        <strain evidence="4">RhyPub2mFocal</strain>
        <tissue evidence="4">Leaves</tissue>
    </source>
</reference>
<dbReference type="Pfam" id="PF10358">
    <property type="entry name" value="NT-C2"/>
    <property type="match status" value="1"/>
</dbReference>
<feature type="compositionally biased region" description="Low complexity" evidence="2">
    <location>
        <begin position="223"/>
        <end position="234"/>
    </location>
</feature>
<feature type="compositionally biased region" description="Basic and acidic residues" evidence="2">
    <location>
        <begin position="176"/>
        <end position="186"/>
    </location>
</feature>
<dbReference type="AlphaFoldDB" id="A0AAV8EU32"/>
<dbReference type="InterPro" id="IPR019448">
    <property type="entry name" value="NT-C2"/>
</dbReference>
<dbReference type="EMBL" id="JAMFTS010000002">
    <property type="protein sequence ID" value="KAJ4784214.1"/>
    <property type="molecule type" value="Genomic_DNA"/>
</dbReference>
<evidence type="ECO:0000313" key="4">
    <source>
        <dbReference type="EMBL" id="KAJ4784214.1"/>
    </source>
</evidence>
<feature type="compositionally biased region" description="Polar residues" evidence="2">
    <location>
        <begin position="248"/>
        <end position="286"/>
    </location>
</feature>
<feature type="region of interest" description="Disordered" evidence="2">
    <location>
        <begin position="142"/>
        <end position="207"/>
    </location>
</feature>
<evidence type="ECO:0000313" key="5">
    <source>
        <dbReference type="Proteomes" id="UP001140206"/>
    </source>
</evidence>
<evidence type="ECO:0000256" key="2">
    <source>
        <dbReference type="SAM" id="MobiDB-lite"/>
    </source>
</evidence>
<dbReference type="PANTHER" id="PTHR34452">
    <property type="entry name" value="MYOSIN HEAVY CHAIN-RELATED PROTEIN"/>
    <property type="match status" value="1"/>
</dbReference>
<comment type="caution">
    <text evidence="4">The sequence shown here is derived from an EMBL/GenBank/DDBJ whole genome shotgun (WGS) entry which is preliminary data.</text>
</comment>
<gene>
    <name evidence="4" type="ORF">LUZ62_035460</name>
</gene>
<organism evidence="4 5">
    <name type="scientific">Rhynchospora pubera</name>
    <dbReference type="NCBI Taxonomy" id="906938"/>
    <lineage>
        <taxon>Eukaryota</taxon>
        <taxon>Viridiplantae</taxon>
        <taxon>Streptophyta</taxon>
        <taxon>Embryophyta</taxon>
        <taxon>Tracheophyta</taxon>
        <taxon>Spermatophyta</taxon>
        <taxon>Magnoliopsida</taxon>
        <taxon>Liliopsida</taxon>
        <taxon>Poales</taxon>
        <taxon>Cyperaceae</taxon>
        <taxon>Cyperoideae</taxon>
        <taxon>Rhynchosporeae</taxon>
        <taxon>Rhynchospora</taxon>
    </lineage>
</organism>
<evidence type="ECO:0000259" key="3">
    <source>
        <dbReference type="PROSITE" id="PS51840"/>
    </source>
</evidence>
<dbReference type="PROSITE" id="PS51840">
    <property type="entry name" value="C2_NT"/>
    <property type="match status" value="1"/>
</dbReference>
<name>A0AAV8EU32_9POAL</name>
<dbReference type="PANTHER" id="PTHR34452:SF7">
    <property type="entry name" value="MYOSIN HEAVY CHAIN-RELATED PROTEIN"/>
    <property type="match status" value="1"/>
</dbReference>
<feature type="coiled-coil region" evidence="1">
    <location>
        <begin position="622"/>
        <end position="883"/>
    </location>
</feature>
<feature type="domain" description="C2 NT-type" evidence="3">
    <location>
        <begin position="6"/>
        <end position="140"/>
    </location>
</feature>
<evidence type="ECO:0000256" key="1">
    <source>
        <dbReference type="SAM" id="Coils"/>
    </source>
</evidence>